<keyword evidence="3" id="KW-1185">Reference proteome</keyword>
<dbReference type="AlphaFoldDB" id="A0AAN7RKV9"/>
<evidence type="ECO:0000313" key="2">
    <source>
        <dbReference type="EMBL" id="KAK4801691.1"/>
    </source>
</evidence>
<evidence type="ECO:0000313" key="3">
    <source>
        <dbReference type="Proteomes" id="UP001346149"/>
    </source>
</evidence>
<accession>A0AAN7RKV9</accession>
<protein>
    <submittedName>
        <fullName evidence="2">Uncharacterized protein</fullName>
    </submittedName>
</protein>
<dbReference type="EMBL" id="JAXQNO010000003">
    <property type="protein sequence ID" value="KAK4801691.1"/>
    <property type="molecule type" value="Genomic_DNA"/>
</dbReference>
<evidence type="ECO:0000256" key="1">
    <source>
        <dbReference type="SAM" id="MobiDB-lite"/>
    </source>
</evidence>
<reference evidence="2 3" key="1">
    <citation type="journal article" date="2023" name="Hortic Res">
        <title>Pangenome of water caltrop reveals structural variations and asymmetric subgenome divergence after allopolyploidization.</title>
        <authorList>
            <person name="Zhang X."/>
            <person name="Chen Y."/>
            <person name="Wang L."/>
            <person name="Yuan Y."/>
            <person name="Fang M."/>
            <person name="Shi L."/>
            <person name="Lu R."/>
            <person name="Comes H.P."/>
            <person name="Ma Y."/>
            <person name="Chen Y."/>
            <person name="Huang G."/>
            <person name="Zhou Y."/>
            <person name="Zheng Z."/>
            <person name="Qiu Y."/>
        </authorList>
    </citation>
    <scope>NUCLEOTIDE SEQUENCE [LARGE SCALE GENOMIC DNA]</scope>
    <source>
        <strain evidence="2">F231</strain>
    </source>
</reference>
<name>A0AAN7RKV9_TRANT</name>
<gene>
    <name evidence="2" type="ORF">SAY86_022178</name>
</gene>
<comment type="caution">
    <text evidence="2">The sequence shown here is derived from an EMBL/GenBank/DDBJ whole genome shotgun (WGS) entry which is preliminary data.</text>
</comment>
<organism evidence="2 3">
    <name type="scientific">Trapa natans</name>
    <name type="common">Water chestnut</name>
    <dbReference type="NCBI Taxonomy" id="22666"/>
    <lineage>
        <taxon>Eukaryota</taxon>
        <taxon>Viridiplantae</taxon>
        <taxon>Streptophyta</taxon>
        <taxon>Embryophyta</taxon>
        <taxon>Tracheophyta</taxon>
        <taxon>Spermatophyta</taxon>
        <taxon>Magnoliopsida</taxon>
        <taxon>eudicotyledons</taxon>
        <taxon>Gunneridae</taxon>
        <taxon>Pentapetalae</taxon>
        <taxon>rosids</taxon>
        <taxon>malvids</taxon>
        <taxon>Myrtales</taxon>
        <taxon>Lythraceae</taxon>
        <taxon>Trapa</taxon>
    </lineage>
</organism>
<dbReference type="Proteomes" id="UP001346149">
    <property type="component" value="Unassembled WGS sequence"/>
</dbReference>
<feature type="region of interest" description="Disordered" evidence="1">
    <location>
        <begin position="1"/>
        <end position="23"/>
    </location>
</feature>
<proteinExistence type="predicted"/>
<sequence>MPIRVQYRERKRGGGEREREREGPMTVRVYIGLGEVESRGDCQSSFPFLHLPGPFFSQVQCILGGDPWHDHSHTKTTQQRGPEIDAIINLHQIELNSQDNMQCQGADSYPFPSRQYGEAQYGLAMEWNGWMLRQ</sequence>